<dbReference type="Pfam" id="PF00931">
    <property type="entry name" value="NB-ARC"/>
    <property type="match status" value="1"/>
</dbReference>
<dbReference type="PANTHER" id="PTHR23155">
    <property type="entry name" value="DISEASE RESISTANCE PROTEIN RP"/>
    <property type="match status" value="1"/>
</dbReference>
<comment type="similarity">
    <text evidence="3">Belongs to the disease resistance NB-LRR family.</text>
</comment>
<dbReference type="GO" id="GO:0009626">
    <property type="term" value="P:plant-type hypersensitive response"/>
    <property type="evidence" value="ECO:0007669"/>
    <property type="project" value="UniProtKB-KW"/>
</dbReference>
<dbReference type="GO" id="GO:0005737">
    <property type="term" value="C:cytoplasm"/>
    <property type="evidence" value="ECO:0007669"/>
    <property type="project" value="UniProtKB-SubCell"/>
</dbReference>
<dbReference type="GO" id="GO:0005524">
    <property type="term" value="F:ATP binding"/>
    <property type="evidence" value="ECO:0007669"/>
    <property type="project" value="UniProtKB-KW"/>
</dbReference>
<evidence type="ECO:0000313" key="13">
    <source>
        <dbReference type="EMBL" id="KAK4437299.1"/>
    </source>
</evidence>
<dbReference type="AlphaFoldDB" id="A0AAE2CX35"/>
<protein>
    <submittedName>
        <fullName evidence="13">Late blight resistance proteinR1C-3</fullName>
    </submittedName>
</protein>
<dbReference type="SUPFAM" id="SSF52047">
    <property type="entry name" value="RNI-like"/>
    <property type="match status" value="1"/>
</dbReference>
<dbReference type="InterPro" id="IPR027417">
    <property type="entry name" value="P-loop_NTPase"/>
</dbReference>
<keyword evidence="9" id="KW-0611">Plant defense</keyword>
<dbReference type="Gene3D" id="1.10.8.430">
    <property type="entry name" value="Helical domain of apoptotic protease-activating factors"/>
    <property type="match status" value="1"/>
</dbReference>
<dbReference type="GO" id="GO:0043531">
    <property type="term" value="F:ADP binding"/>
    <property type="evidence" value="ECO:0007669"/>
    <property type="project" value="InterPro"/>
</dbReference>
<dbReference type="InterPro" id="IPR002182">
    <property type="entry name" value="NB-ARC"/>
</dbReference>
<evidence type="ECO:0000256" key="2">
    <source>
        <dbReference type="ARBA" id="ARBA00004496"/>
    </source>
</evidence>
<evidence type="ECO:0000256" key="1">
    <source>
        <dbReference type="ARBA" id="ARBA00002074"/>
    </source>
</evidence>
<reference evidence="13" key="1">
    <citation type="submission" date="2020-06" db="EMBL/GenBank/DDBJ databases">
        <authorList>
            <person name="Li T."/>
            <person name="Hu X."/>
            <person name="Zhang T."/>
            <person name="Song X."/>
            <person name="Zhang H."/>
            <person name="Dai N."/>
            <person name="Sheng W."/>
            <person name="Hou X."/>
            <person name="Wei L."/>
        </authorList>
    </citation>
    <scope>NUCLEOTIDE SEQUENCE</scope>
    <source>
        <strain evidence="13">3651</strain>
        <tissue evidence="13">Leaf</tissue>
    </source>
</reference>
<dbReference type="Gene3D" id="3.80.10.10">
    <property type="entry name" value="Ribonuclease Inhibitor"/>
    <property type="match status" value="1"/>
</dbReference>
<organism evidence="13 14">
    <name type="scientific">Sesamum alatum</name>
    <dbReference type="NCBI Taxonomy" id="300844"/>
    <lineage>
        <taxon>Eukaryota</taxon>
        <taxon>Viridiplantae</taxon>
        <taxon>Streptophyta</taxon>
        <taxon>Embryophyta</taxon>
        <taxon>Tracheophyta</taxon>
        <taxon>Spermatophyta</taxon>
        <taxon>Magnoliopsida</taxon>
        <taxon>eudicotyledons</taxon>
        <taxon>Gunneridae</taxon>
        <taxon>Pentapetalae</taxon>
        <taxon>asterids</taxon>
        <taxon>lamiids</taxon>
        <taxon>Lamiales</taxon>
        <taxon>Pedaliaceae</taxon>
        <taxon>Sesamum</taxon>
    </lineage>
</organism>
<dbReference type="FunFam" id="1.10.8.430:FF:000003">
    <property type="entry name" value="Probable disease resistance protein At5g66910"/>
    <property type="match status" value="1"/>
</dbReference>
<keyword evidence="7" id="KW-0677">Repeat</keyword>
<reference evidence="13" key="2">
    <citation type="journal article" date="2024" name="Plant">
        <title>Genomic evolution and insights into agronomic trait innovations of Sesamum species.</title>
        <authorList>
            <person name="Miao H."/>
            <person name="Wang L."/>
            <person name="Qu L."/>
            <person name="Liu H."/>
            <person name="Sun Y."/>
            <person name="Le M."/>
            <person name="Wang Q."/>
            <person name="Wei S."/>
            <person name="Zheng Y."/>
            <person name="Lin W."/>
            <person name="Duan Y."/>
            <person name="Cao H."/>
            <person name="Xiong S."/>
            <person name="Wang X."/>
            <person name="Wei L."/>
            <person name="Li C."/>
            <person name="Ma Q."/>
            <person name="Ju M."/>
            <person name="Zhao R."/>
            <person name="Li G."/>
            <person name="Mu C."/>
            <person name="Tian Q."/>
            <person name="Mei H."/>
            <person name="Zhang T."/>
            <person name="Gao T."/>
            <person name="Zhang H."/>
        </authorList>
    </citation>
    <scope>NUCLEOTIDE SEQUENCE</scope>
    <source>
        <strain evidence="13">3651</strain>
    </source>
</reference>
<evidence type="ECO:0000256" key="7">
    <source>
        <dbReference type="ARBA" id="ARBA00022737"/>
    </source>
</evidence>
<dbReference type="Gene3D" id="3.40.50.300">
    <property type="entry name" value="P-loop containing nucleotide triphosphate hydrolases"/>
    <property type="match status" value="1"/>
</dbReference>
<gene>
    <name evidence="13" type="ORF">Salat_0063800</name>
</gene>
<evidence type="ECO:0000256" key="9">
    <source>
        <dbReference type="ARBA" id="ARBA00022821"/>
    </source>
</evidence>
<dbReference type="Gene3D" id="1.10.10.10">
    <property type="entry name" value="Winged helix-like DNA-binding domain superfamily/Winged helix DNA-binding domain"/>
    <property type="match status" value="1"/>
</dbReference>
<keyword evidence="8" id="KW-0547">Nucleotide-binding</keyword>
<evidence type="ECO:0000256" key="5">
    <source>
        <dbReference type="ARBA" id="ARBA00022614"/>
    </source>
</evidence>
<dbReference type="FunFam" id="1.10.10.10:FF:000322">
    <property type="entry name" value="Probable disease resistance protein At1g63360"/>
    <property type="match status" value="1"/>
</dbReference>
<dbReference type="SUPFAM" id="SSF52540">
    <property type="entry name" value="P-loop containing nucleoside triphosphate hydrolases"/>
    <property type="match status" value="1"/>
</dbReference>
<evidence type="ECO:0000256" key="4">
    <source>
        <dbReference type="ARBA" id="ARBA00022490"/>
    </source>
</evidence>
<dbReference type="GO" id="GO:0051607">
    <property type="term" value="P:defense response to virus"/>
    <property type="evidence" value="ECO:0007669"/>
    <property type="project" value="UniProtKB-ARBA"/>
</dbReference>
<evidence type="ECO:0000259" key="11">
    <source>
        <dbReference type="Pfam" id="PF00931"/>
    </source>
</evidence>
<comment type="function">
    <text evidence="1">Confers resistance to late blight (Phytophthora infestans) races carrying the avirulence gene Avr1. Resistance proteins guard the plant against pathogens that contain an appropriate avirulence protein via an indirect interaction with this avirulence protein. That triggers a defense system including the hypersensitive response, which restricts the pathogen growth.</text>
</comment>
<keyword evidence="14" id="KW-1185">Reference proteome</keyword>
<proteinExistence type="inferred from homology"/>
<dbReference type="InterPro" id="IPR044974">
    <property type="entry name" value="Disease_R_plants"/>
</dbReference>
<evidence type="ECO:0000256" key="3">
    <source>
        <dbReference type="ARBA" id="ARBA00008894"/>
    </source>
</evidence>
<name>A0AAE2CX35_9LAMI</name>
<keyword evidence="4" id="KW-0963">Cytoplasm</keyword>
<comment type="subcellular location">
    <subcellularLocation>
        <location evidence="2">Cytoplasm</location>
    </subcellularLocation>
</comment>
<keyword evidence="10" id="KW-0067">ATP-binding</keyword>
<dbReference type="InterPro" id="IPR058922">
    <property type="entry name" value="WHD_DRP"/>
</dbReference>
<evidence type="ECO:0000256" key="10">
    <source>
        <dbReference type="ARBA" id="ARBA00022840"/>
    </source>
</evidence>
<evidence type="ECO:0000313" key="14">
    <source>
        <dbReference type="Proteomes" id="UP001293254"/>
    </source>
</evidence>
<evidence type="ECO:0000259" key="12">
    <source>
        <dbReference type="Pfam" id="PF23559"/>
    </source>
</evidence>
<feature type="domain" description="Disease resistance protein winged helix" evidence="12">
    <location>
        <begin position="427"/>
        <end position="497"/>
    </location>
</feature>
<keyword evidence="6" id="KW-0381">Hypersensitive response</keyword>
<dbReference type="EMBL" id="JACGWO010000001">
    <property type="protein sequence ID" value="KAK4437299.1"/>
    <property type="molecule type" value="Genomic_DNA"/>
</dbReference>
<dbReference type="InterPro" id="IPR036388">
    <property type="entry name" value="WH-like_DNA-bd_sf"/>
</dbReference>
<comment type="caution">
    <text evidence="13">The sequence shown here is derived from an EMBL/GenBank/DDBJ whole genome shotgun (WGS) entry which is preliminary data.</text>
</comment>
<keyword evidence="5" id="KW-0433">Leucine-rich repeat</keyword>
<sequence>MAVAAYASLLSLMHVLDNVEHPARRCQVYLHTKRTRILQEKLEFLLGYLELHSQRISQEMEDVARQIVVFVDEAEHIIDFHVVNQLREGSQDKRRYMAARSSFCQDVDSLIEEIDSITKKLMMVKEEWVDVQEQQALPVAVGSTTLPSGDKNTMVEVDERLLRVVDELTRDEPNLQILPIVGMGGIGKTTLAQNAFDHPYIVNRFDMRIWFTISQQYSVRKILLKYLLNDEKNKNGTTNNKKNEEKGENLDELGVAELGERLYKFLFGKRYLIIMDDVWSIKAWEDLKLSFPNNENGSRILVTTRLLDVARPLGFHNHYFTINFLDEDKSWNLLCEKVFAQKSCPCPELEEIGRNIAKGCRGLPLAIVVVGGLLAKSSKTQEYWKFVAENVSTFVNSGDDEYCLKILSLSYNSLPIHLKPCFLYMRVFPEDHEIKASELTKLWISEGFIKPVRGKSLEEVGDEYLKDLIDRNLILIRKWKRSGKIKTCSVHDILRELCFRESNREHLIRVPRAQHVAFSREHGDSLCFLCGHLDGRDMINLPEVVVGLRPTIIASPLVCEACVNMYQDLSKLRWVKVIEQIDHHSSENFLQHTKLRYLVVEGRCNGWADLKFVFPHTISLLWNLQTLDLDVGVPYLEPLLLPSDIWDMPQLRHLNAWYCTLRDPLINRFEGKDSIVLENLSTLSSRGFRCSEEAVKRIPNMKKLKSSYDSYSADDSCYCLSNLAHLNKLESLSLECFSLLEDIAFPTSLKKLSLFDCIIPWEKMTIIGSLLPNLEVLKLNDAFHGYTWDPIEGEFLWLKVLFVSRCDLVRWGAEDIHFSNLQSLALKNIGNTQGSKGKRKRESSSLCRWKTIS</sequence>
<dbReference type="Pfam" id="PF23559">
    <property type="entry name" value="WHD_DRP"/>
    <property type="match status" value="1"/>
</dbReference>
<dbReference type="InterPro" id="IPR032675">
    <property type="entry name" value="LRR_dom_sf"/>
</dbReference>
<dbReference type="Proteomes" id="UP001293254">
    <property type="component" value="Unassembled WGS sequence"/>
</dbReference>
<dbReference type="FunFam" id="3.40.50.300:FF:001091">
    <property type="entry name" value="Probable disease resistance protein At1g61300"/>
    <property type="match status" value="1"/>
</dbReference>
<dbReference type="InterPro" id="IPR042197">
    <property type="entry name" value="Apaf_helical"/>
</dbReference>
<feature type="domain" description="NB-ARC" evidence="11">
    <location>
        <begin position="161"/>
        <end position="343"/>
    </location>
</feature>
<evidence type="ECO:0000256" key="8">
    <source>
        <dbReference type="ARBA" id="ARBA00022741"/>
    </source>
</evidence>
<dbReference type="PANTHER" id="PTHR23155:SF1152">
    <property type="entry name" value="AAA+ ATPASE DOMAIN-CONTAINING PROTEIN"/>
    <property type="match status" value="1"/>
</dbReference>
<dbReference type="PRINTS" id="PR00364">
    <property type="entry name" value="DISEASERSIST"/>
</dbReference>
<evidence type="ECO:0000256" key="6">
    <source>
        <dbReference type="ARBA" id="ARBA00022667"/>
    </source>
</evidence>
<accession>A0AAE2CX35</accession>
<dbReference type="Gene3D" id="1.20.5.4130">
    <property type="match status" value="1"/>
</dbReference>